<keyword evidence="5" id="KW-1185">Reference proteome</keyword>
<organism evidence="4 5">
    <name type="scientific">Glycine soja</name>
    <name type="common">Wild soybean</name>
    <dbReference type="NCBI Taxonomy" id="3848"/>
    <lineage>
        <taxon>Eukaryota</taxon>
        <taxon>Viridiplantae</taxon>
        <taxon>Streptophyta</taxon>
        <taxon>Embryophyta</taxon>
        <taxon>Tracheophyta</taxon>
        <taxon>Spermatophyta</taxon>
        <taxon>Magnoliopsida</taxon>
        <taxon>eudicotyledons</taxon>
        <taxon>Gunneridae</taxon>
        <taxon>Pentapetalae</taxon>
        <taxon>rosids</taxon>
        <taxon>fabids</taxon>
        <taxon>Fabales</taxon>
        <taxon>Fabaceae</taxon>
        <taxon>Papilionoideae</taxon>
        <taxon>50 kb inversion clade</taxon>
        <taxon>NPAAA clade</taxon>
        <taxon>indigoferoid/millettioid clade</taxon>
        <taxon>Phaseoleae</taxon>
        <taxon>Glycine</taxon>
        <taxon>Glycine subgen. Soja</taxon>
    </lineage>
</organism>
<dbReference type="PRINTS" id="PR00625">
    <property type="entry name" value="JDOMAIN"/>
</dbReference>
<keyword evidence="2" id="KW-0472">Membrane</keyword>
<feature type="transmembrane region" description="Helical" evidence="2">
    <location>
        <begin position="16"/>
        <end position="35"/>
    </location>
</feature>
<name>A0A445KW86_GLYSO</name>
<keyword evidence="2" id="KW-1133">Transmembrane helix</keyword>
<sequence length="247" mass="29085">MKEDAEKDKGNDNNKIWGAILFGFIGATVTTFAVGQLRRSAEWFYTQLSRTQSSWKGESGGSFRSAFQEEAWRRHNKRMQEELEEEIERVERIRRMQSVFNRERNKYKRSYESWRESGPGAYHQHSQREDWYWKADTSFRDKRTNYRETPRESGNYALSHHYSVLGLDSEDDDLVCRTAIANPISGGFSGFRKTPYSEAEIKTAFRTKAKEYHPDQNQDNIVAAEAKFKEVLTSYEAIKQERRNHHT</sequence>
<reference evidence="4 5" key="1">
    <citation type="submission" date="2018-09" db="EMBL/GenBank/DDBJ databases">
        <title>A high-quality reference genome of wild soybean provides a powerful tool to mine soybean genomes.</title>
        <authorList>
            <person name="Xie M."/>
            <person name="Chung C.Y.L."/>
            <person name="Li M.-W."/>
            <person name="Wong F.-L."/>
            <person name="Chan T.-F."/>
            <person name="Lam H.-M."/>
        </authorList>
    </citation>
    <scope>NUCLEOTIDE SEQUENCE [LARGE SCALE GENOMIC DNA]</scope>
    <source>
        <strain evidence="5">cv. W05</strain>
        <tissue evidence="4">Hypocotyl of etiolated seedlings</tissue>
    </source>
</reference>
<feature type="domain" description="J" evidence="3">
    <location>
        <begin position="160"/>
        <end position="243"/>
    </location>
</feature>
<comment type="caution">
    <text evidence="4">The sequence shown here is derived from an EMBL/GenBank/DDBJ whole genome shotgun (WGS) entry which is preliminary data.</text>
</comment>
<accession>A0A445KW86</accession>
<dbReference type="PROSITE" id="PS50076">
    <property type="entry name" value="DNAJ_2"/>
    <property type="match status" value="1"/>
</dbReference>
<evidence type="ECO:0000259" key="3">
    <source>
        <dbReference type="PROSITE" id="PS50076"/>
    </source>
</evidence>
<dbReference type="Pfam" id="PF00226">
    <property type="entry name" value="DnaJ"/>
    <property type="match status" value="1"/>
</dbReference>
<feature type="coiled-coil region" evidence="1">
    <location>
        <begin position="69"/>
        <end position="96"/>
    </location>
</feature>
<dbReference type="InterPro" id="IPR001623">
    <property type="entry name" value="DnaJ_domain"/>
</dbReference>
<dbReference type="AlphaFoldDB" id="A0A445KW86"/>
<dbReference type="PANTHER" id="PTHR45000">
    <property type="entry name" value="CHAPERONE DNAJ-DOMAIN SUPERFAMILY PROTEIN"/>
    <property type="match status" value="1"/>
</dbReference>
<dbReference type="PANTHER" id="PTHR45000:SF5">
    <property type="entry name" value="CHAPERONE DNAJ-DOMAIN SUPERFAMILY PROTEIN"/>
    <property type="match status" value="1"/>
</dbReference>
<dbReference type="InterPro" id="IPR036869">
    <property type="entry name" value="J_dom_sf"/>
</dbReference>
<dbReference type="EMBL" id="QZWG01000004">
    <property type="protein sequence ID" value="RZC15063.1"/>
    <property type="molecule type" value="Genomic_DNA"/>
</dbReference>
<evidence type="ECO:0000313" key="4">
    <source>
        <dbReference type="EMBL" id="RZC15063.1"/>
    </source>
</evidence>
<proteinExistence type="predicted"/>
<evidence type="ECO:0000313" key="5">
    <source>
        <dbReference type="Proteomes" id="UP000289340"/>
    </source>
</evidence>
<gene>
    <name evidence="4" type="ORF">D0Y65_008793</name>
</gene>
<dbReference type="CDD" id="cd06257">
    <property type="entry name" value="DnaJ"/>
    <property type="match status" value="1"/>
</dbReference>
<keyword evidence="1" id="KW-0175">Coiled coil</keyword>
<dbReference type="Proteomes" id="UP000289340">
    <property type="component" value="Chromosome 4"/>
</dbReference>
<evidence type="ECO:0000256" key="2">
    <source>
        <dbReference type="SAM" id="Phobius"/>
    </source>
</evidence>
<dbReference type="SUPFAM" id="SSF46565">
    <property type="entry name" value="Chaperone J-domain"/>
    <property type="match status" value="1"/>
</dbReference>
<dbReference type="SMART" id="SM00271">
    <property type="entry name" value="DnaJ"/>
    <property type="match status" value="1"/>
</dbReference>
<evidence type="ECO:0000256" key="1">
    <source>
        <dbReference type="SAM" id="Coils"/>
    </source>
</evidence>
<keyword evidence="2" id="KW-0812">Transmembrane</keyword>
<dbReference type="Gene3D" id="1.10.287.110">
    <property type="entry name" value="DnaJ domain"/>
    <property type="match status" value="1"/>
</dbReference>
<protein>
    <recommendedName>
        <fullName evidence="3">J domain-containing protein</fullName>
    </recommendedName>
</protein>